<dbReference type="STRING" id="1859473.BG261_03575"/>
<keyword evidence="8 9" id="KW-0472">Membrane</keyword>
<evidence type="ECO:0000256" key="3">
    <source>
        <dbReference type="ARBA" id="ARBA00022448"/>
    </source>
</evidence>
<feature type="domain" description="ABC transmembrane type-1" evidence="10">
    <location>
        <begin position="17"/>
        <end position="215"/>
    </location>
</feature>
<evidence type="ECO:0000313" key="11">
    <source>
        <dbReference type="EMBL" id="OFI49673.1"/>
    </source>
</evidence>
<dbReference type="CDD" id="cd06261">
    <property type="entry name" value="TM_PBP2"/>
    <property type="match status" value="1"/>
</dbReference>
<dbReference type="GO" id="GO:0022857">
    <property type="term" value="F:transmembrane transporter activity"/>
    <property type="evidence" value="ECO:0007669"/>
    <property type="project" value="InterPro"/>
</dbReference>
<keyword evidence="5 9" id="KW-0812">Transmembrane</keyword>
<comment type="caution">
    <text evidence="11">The sequence shown here is derived from an EMBL/GenBank/DDBJ whole genome shotgun (WGS) entry which is preliminary data.</text>
</comment>
<organism evidence="11 12">
    <name type="scientific">Floricoccus tropicus</name>
    <dbReference type="NCBI Taxonomy" id="1859473"/>
    <lineage>
        <taxon>Bacteria</taxon>
        <taxon>Bacillati</taxon>
        <taxon>Bacillota</taxon>
        <taxon>Bacilli</taxon>
        <taxon>Lactobacillales</taxon>
        <taxon>Streptococcaceae</taxon>
        <taxon>Floricoccus</taxon>
    </lineage>
</organism>
<keyword evidence="4" id="KW-1003">Cell membrane</keyword>
<feature type="transmembrane region" description="Helical" evidence="9">
    <location>
        <begin position="20"/>
        <end position="41"/>
    </location>
</feature>
<evidence type="ECO:0000256" key="6">
    <source>
        <dbReference type="ARBA" id="ARBA00022970"/>
    </source>
</evidence>
<keyword evidence="6" id="KW-0029">Amino-acid transport</keyword>
<dbReference type="InterPro" id="IPR010065">
    <property type="entry name" value="AA_ABC_transptr_permease_3TM"/>
</dbReference>
<keyword evidence="3 9" id="KW-0813">Transport</keyword>
<dbReference type="Proteomes" id="UP000178622">
    <property type="component" value="Unassembled WGS sequence"/>
</dbReference>
<dbReference type="PANTHER" id="PTHR30614">
    <property type="entry name" value="MEMBRANE COMPONENT OF AMINO ACID ABC TRANSPORTER"/>
    <property type="match status" value="1"/>
</dbReference>
<name>A0A1E8GPY5_9LACT</name>
<evidence type="ECO:0000256" key="9">
    <source>
        <dbReference type="RuleBase" id="RU363032"/>
    </source>
</evidence>
<dbReference type="FunFam" id="1.10.3720.10:FF:000033">
    <property type="entry name" value="Polar amino acid ABC transporter permease"/>
    <property type="match status" value="1"/>
</dbReference>
<evidence type="ECO:0000256" key="5">
    <source>
        <dbReference type="ARBA" id="ARBA00022692"/>
    </source>
</evidence>
<proteinExistence type="inferred from homology"/>
<reference evidence="12" key="1">
    <citation type="submission" date="2016-09" db="EMBL/GenBank/DDBJ databases">
        <title>Draft genome sequence of a novel species of the family Streptococcaceae isolated from flowers.</title>
        <authorList>
            <person name="Chuah L.-O."/>
            <person name="Yap K.-P."/>
            <person name="Thong K.L."/>
            <person name="Liong M.T."/>
            <person name="Ahmad R."/>
            <person name="Rusul G."/>
        </authorList>
    </citation>
    <scope>NUCLEOTIDE SEQUENCE [LARGE SCALE GENOMIC DNA]</scope>
    <source>
        <strain evidence="12">DF1</strain>
    </source>
</reference>
<comment type="similarity">
    <text evidence="2">Belongs to the binding-protein-dependent transport system permease family. HisMQ subfamily.</text>
</comment>
<gene>
    <name evidence="11" type="ORF">BG261_03575</name>
</gene>
<dbReference type="Gene3D" id="1.10.3720.10">
    <property type="entry name" value="MetI-like"/>
    <property type="match status" value="1"/>
</dbReference>
<dbReference type="PANTHER" id="PTHR30614:SF20">
    <property type="entry name" value="GLUTAMINE TRANSPORT SYSTEM PERMEASE PROTEIN GLNP"/>
    <property type="match status" value="1"/>
</dbReference>
<dbReference type="InterPro" id="IPR035906">
    <property type="entry name" value="MetI-like_sf"/>
</dbReference>
<evidence type="ECO:0000256" key="2">
    <source>
        <dbReference type="ARBA" id="ARBA00010072"/>
    </source>
</evidence>
<evidence type="ECO:0000256" key="8">
    <source>
        <dbReference type="ARBA" id="ARBA00023136"/>
    </source>
</evidence>
<dbReference type="EMBL" id="MKIR01000012">
    <property type="protein sequence ID" value="OFI49673.1"/>
    <property type="molecule type" value="Genomic_DNA"/>
</dbReference>
<evidence type="ECO:0000256" key="7">
    <source>
        <dbReference type="ARBA" id="ARBA00022989"/>
    </source>
</evidence>
<feature type="transmembrane region" description="Helical" evidence="9">
    <location>
        <begin position="53"/>
        <end position="76"/>
    </location>
</feature>
<dbReference type="GO" id="GO:0006865">
    <property type="term" value="P:amino acid transport"/>
    <property type="evidence" value="ECO:0007669"/>
    <property type="project" value="UniProtKB-KW"/>
</dbReference>
<dbReference type="InterPro" id="IPR043429">
    <property type="entry name" value="ArtM/GltK/GlnP/TcyL/YhdX-like"/>
</dbReference>
<evidence type="ECO:0000313" key="12">
    <source>
        <dbReference type="Proteomes" id="UP000178622"/>
    </source>
</evidence>
<evidence type="ECO:0000256" key="4">
    <source>
        <dbReference type="ARBA" id="ARBA00022475"/>
    </source>
</evidence>
<dbReference type="GO" id="GO:0043190">
    <property type="term" value="C:ATP-binding cassette (ABC) transporter complex"/>
    <property type="evidence" value="ECO:0007669"/>
    <property type="project" value="InterPro"/>
</dbReference>
<dbReference type="OrthoDB" id="9811552at2"/>
<sequence length="228" mass="25022">MNFSFLPKFLPYFTDGTVITIGISVIVVFLGTIFGILLALAKLSKIKLIKWLANIYIELFRGTPMILQIMVFFVSVKMNFLPTFTFGILDVDLSRLIPGIIILSMNSGAYVAEIIRGGILSVPKGQVEAAYSLGIRPNQAMKSVILPQAFRISLPSLGNEFVTIIKDSSLLSTIGVMELYNGGLTTASTTYIALEPLLFAGSFYLVITFVTSQLLNLVEKKMSKGYVK</sequence>
<protein>
    <submittedName>
        <fullName evidence="11">Glutamine ABC transporter permease</fullName>
    </submittedName>
</protein>
<feature type="transmembrane region" description="Helical" evidence="9">
    <location>
        <begin position="197"/>
        <end position="218"/>
    </location>
</feature>
<accession>A0A1E8GPY5</accession>
<keyword evidence="7 9" id="KW-1133">Transmembrane helix</keyword>
<dbReference type="PROSITE" id="PS50928">
    <property type="entry name" value="ABC_TM1"/>
    <property type="match status" value="1"/>
</dbReference>
<dbReference type="InterPro" id="IPR000515">
    <property type="entry name" value="MetI-like"/>
</dbReference>
<keyword evidence="12" id="KW-1185">Reference proteome</keyword>
<dbReference type="SUPFAM" id="SSF161098">
    <property type="entry name" value="MetI-like"/>
    <property type="match status" value="1"/>
</dbReference>
<dbReference type="NCBIfam" id="TIGR01726">
    <property type="entry name" value="HEQRo_perm_3TM"/>
    <property type="match status" value="1"/>
</dbReference>
<evidence type="ECO:0000259" key="10">
    <source>
        <dbReference type="PROSITE" id="PS50928"/>
    </source>
</evidence>
<dbReference type="RefSeq" id="WP_070792184.1">
    <property type="nucleotide sequence ID" value="NZ_MKIR01000012.1"/>
</dbReference>
<evidence type="ECO:0000256" key="1">
    <source>
        <dbReference type="ARBA" id="ARBA00004651"/>
    </source>
</evidence>
<comment type="subcellular location">
    <subcellularLocation>
        <location evidence="1 9">Cell membrane</location>
        <topology evidence="1 9">Multi-pass membrane protein</topology>
    </subcellularLocation>
</comment>
<dbReference type="Pfam" id="PF00528">
    <property type="entry name" value="BPD_transp_1"/>
    <property type="match status" value="1"/>
</dbReference>
<dbReference type="AlphaFoldDB" id="A0A1E8GPY5"/>